<proteinExistence type="predicted"/>
<comment type="catalytic activity">
    <reaction evidence="2">
        <text>D-mannitol 1-phosphate + NAD(+) = beta-D-fructose 6-phosphate + NADH + H(+)</text>
        <dbReference type="Rhea" id="RHEA:19661"/>
        <dbReference type="ChEBI" id="CHEBI:15378"/>
        <dbReference type="ChEBI" id="CHEBI:57540"/>
        <dbReference type="ChEBI" id="CHEBI:57634"/>
        <dbReference type="ChEBI" id="CHEBI:57945"/>
        <dbReference type="ChEBI" id="CHEBI:61381"/>
        <dbReference type="EC" id="1.1.1.17"/>
    </reaction>
</comment>
<dbReference type="AlphaFoldDB" id="A0A9W5YEZ4"/>
<dbReference type="PANTHER" id="PTHR43362:SF1">
    <property type="entry name" value="MANNITOL DEHYDROGENASE 2-RELATED"/>
    <property type="match status" value="1"/>
</dbReference>
<dbReference type="InterPro" id="IPR013118">
    <property type="entry name" value="Mannitol_DH_C"/>
</dbReference>
<protein>
    <submittedName>
        <fullName evidence="5">Mannitol dehydrogenase</fullName>
    </submittedName>
</protein>
<evidence type="ECO:0000259" key="3">
    <source>
        <dbReference type="Pfam" id="PF01232"/>
    </source>
</evidence>
<dbReference type="Pfam" id="PF01232">
    <property type="entry name" value="Mannitol_dh"/>
    <property type="match status" value="1"/>
</dbReference>
<sequence>MKLSINELKNKELWEQKGYTLPSFNIEEVRQNTKKNPTWLHLGAGNIFRAFPAAVHQDLLNEGLCDTGIIVCEAFDEEIIEKAYAPYDNLSILATLKSDGHIDKKVIASVTESIEASKGMDRLVEIFESPSLQMVSFTITEKGYSLTNAKGEYFPDVDNELNNFIENPKSIIGRVAMLSYKRYLAGKLPVSFVSMDNCSQNGTKLYDAVSAFVDKWVEKGFVGEDFREYMNNSEYVYFTWSMIDKITPRPSDDVREILANDGIEDTEIVCTSKNTYVSSFVNAEQAQYLAIEDRFPNERPPLEKGGVMFSDRETIDKIEKMKVGTCLNPLHTILAVYGCLLGYNSISDEMNNKYLKAFVEKAGYVEGLPVVVDPGIINPNDFIKEVIEERFPNPFLKDTPQRIACDTSQKIPVRFGETLKAYVEAGKDVSSLTYIPLFFAGWIRYLMGVDDKGNSFTKSPDPMLDVYSKYVEDIELGDKGPFADKLKPILSDDKLFGVDLYKYNLAEKVVKIFTELVVGVGAIEDALKKYLDI</sequence>
<organism evidence="5 6">
    <name type="scientific">Vallitalea longa</name>
    <dbReference type="NCBI Taxonomy" id="2936439"/>
    <lineage>
        <taxon>Bacteria</taxon>
        <taxon>Bacillati</taxon>
        <taxon>Bacillota</taxon>
        <taxon>Clostridia</taxon>
        <taxon>Lachnospirales</taxon>
        <taxon>Vallitaleaceae</taxon>
        <taxon>Vallitalea</taxon>
    </lineage>
</organism>
<evidence type="ECO:0000259" key="4">
    <source>
        <dbReference type="Pfam" id="PF08125"/>
    </source>
</evidence>
<dbReference type="PANTHER" id="PTHR43362">
    <property type="entry name" value="MANNITOL DEHYDROGENASE DSF1-RELATED"/>
    <property type="match status" value="1"/>
</dbReference>
<evidence type="ECO:0000256" key="1">
    <source>
        <dbReference type="ARBA" id="ARBA00023002"/>
    </source>
</evidence>
<name>A0A9W5YEZ4_9FIRM</name>
<keyword evidence="1" id="KW-0560">Oxidoreductase</keyword>
<reference evidence="5" key="1">
    <citation type="submission" date="2022-06" db="EMBL/GenBank/DDBJ databases">
        <title>Vallitalea longa sp. nov., an anaerobic bacterium isolated from marine sediment.</title>
        <authorList>
            <person name="Hirano S."/>
            <person name="Terahara T."/>
            <person name="Mori K."/>
            <person name="Hamada M."/>
            <person name="Matsumoto R."/>
            <person name="Kobayashi T."/>
        </authorList>
    </citation>
    <scope>NUCLEOTIDE SEQUENCE</scope>
    <source>
        <strain evidence="5">SH18-1</strain>
    </source>
</reference>
<feature type="domain" description="Mannitol dehydrogenase C-terminal" evidence="4">
    <location>
        <begin position="315"/>
        <end position="510"/>
    </location>
</feature>
<dbReference type="InterPro" id="IPR008927">
    <property type="entry name" value="6-PGluconate_DH-like_C_sf"/>
</dbReference>
<dbReference type="SUPFAM" id="SSF51735">
    <property type="entry name" value="NAD(P)-binding Rossmann-fold domains"/>
    <property type="match status" value="1"/>
</dbReference>
<keyword evidence="6" id="KW-1185">Reference proteome</keyword>
<dbReference type="SUPFAM" id="SSF48179">
    <property type="entry name" value="6-phosphogluconate dehydrogenase C-terminal domain-like"/>
    <property type="match status" value="1"/>
</dbReference>
<evidence type="ECO:0000256" key="2">
    <source>
        <dbReference type="ARBA" id="ARBA00048615"/>
    </source>
</evidence>
<dbReference type="InterPro" id="IPR036291">
    <property type="entry name" value="NAD(P)-bd_dom_sf"/>
</dbReference>
<evidence type="ECO:0000313" key="6">
    <source>
        <dbReference type="Proteomes" id="UP001144256"/>
    </source>
</evidence>
<feature type="domain" description="Mannitol dehydrogenase N-terminal" evidence="3">
    <location>
        <begin position="40"/>
        <end position="304"/>
    </location>
</feature>
<dbReference type="Gene3D" id="1.10.1040.10">
    <property type="entry name" value="N-(1-d-carboxylethyl)-l-norvaline Dehydrogenase, domain 2"/>
    <property type="match status" value="1"/>
</dbReference>
<dbReference type="Pfam" id="PF08125">
    <property type="entry name" value="Mannitol_dh_C"/>
    <property type="match status" value="1"/>
</dbReference>
<comment type="caution">
    <text evidence="5">The sequence shown here is derived from an EMBL/GenBank/DDBJ whole genome shotgun (WGS) entry which is preliminary data.</text>
</comment>
<dbReference type="InterPro" id="IPR050988">
    <property type="entry name" value="Mannitol_DH/Oxidoreductase"/>
</dbReference>
<dbReference type="EMBL" id="BRLB01000006">
    <property type="protein sequence ID" value="GKX29983.1"/>
    <property type="molecule type" value="Genomic_DNA"/>
</dbReference>
<dbReference type="InterPro" id="IPR013131">
    <property type="entry name" value="Mannitol_DH_N"/>
</dbReference>
<gene>
    <name evidence="5" type="ORF">SH1V18_24630</name>
</gene>
<dbReference type="RefSeq" id="WP_281815787.1">
    <property type="nucleotide sequence ID" value="NZ_BRLB01000006.1"/>
</dbReference>
<dbReference type="Gene3D" id="3.40.50.720">
    <property type="entry name" value="NAD(P)-binding Rossmann-like Domain"/>
    <property type="match status" value="1"/>
</dbReference>
<dbReference type="InterPro" id="IPR013328">
    <property type="entry name" value="6PGD_dom2"/>
</dbReference>
<accession>A0A9W5YEZ4</accession>
<evidence type="ECO:0000313" key="5">
    <source>
        <dbReference type="EMBL" id="GKX29983.1"/>
    </source>
</evidence>
<dbReference type="Proteomes" id="UP001144256">
    <property type="component" value="Unassembled WGS sequence"/>
</dbReference>
<dbReference type="GO" id="GO:0008926">
    <property type="term" value="F:mannitol-1-phosphate 5-dehydrogenase activity"/>
    <property type="evidence" value="ECO:0007669"/>
    <property type="project" value="UniProtKB-EC"/>
</dbReference>